<dbReference type="PIRSF" id="PIRSF001529">
    <property type="entry name" value="Ser-tRNA-synth_IIa"/>
    <property type="match status" value="1"/>
</dbReference>
<feature type="domain" description="Aminoacyl-transfer RNA synthetases class-II family profile" evidence="16">
    <location>
        <begin position="172"/>
        <end position="408"/>
    </location>
</feature>
<dbReference type="GO" id="GO:0016260">
    <property type="term" value="P:selenocysteine biosynthetic process"/>
    <property type="evidence" value="ECO:0007669"/>
    <property type="project" value="UniProtKB-UniRule"/>
</dbReference>
<dbReference type="PROSITE" id="PS50862">
    <property type="entry name" value="AA_TRNA_LIGASE_II"/>
    <property type="match status" value="1"/>
</dbReference>
<evidence type="ECO:0000256" key="11">
    <source>
        <dbReference type="ARBA" id="ARBA00048823"/>
    </source>
</evidence>
<evidence type="ECO:0000256" key="6">
    <source>
        <dbReference type="ARBA" id="ARBA00022741"/>
    </source>
</evidence>
<protein>
    <recommendedName>
        <fullName evidence="12">Serine--tRNA ligase</fullName>
        <ecNumber evidence="12">6.1.1.11</ecNumber>
    </recommendedName>
    <alternativeName>
        <fullName evidence="12">Seryl-tRNA synthetase</fullName>
        <shortName evidence="12">SerRS</shortName>
    </alternativeName>
    <alternativeName>
        <fullName evidence="12">Seryl-tRNA(Ser/Sec) synthetase</fullName>
    </alternativeName>
</protein>
<evidence type="ECO:0000256" key="4">
    <source>
        <dbReference type="ARBA" id="ARBA00022490"/>
    </source>
</evidence>
<feature type="binding site" evidence="13">
    <location>
        <position position="261"/>
    </location>
    <ligand>
        <name>L-serine</name>
        <dbReference type="ChEBI" id="CHEBI:33384"/>
    </ligand>
</feature>
<comment type="similarity">
    <text evidence="3 12">Belongs to the class-II aminoacyl-tRNA synthetase family. Type-1 seryl-tRNA synthetase subfamily.</text>
</comment>
<comment type="function">
    <text evidence="12">Catalyzes the attachment of serine to tRNA(Ser). Is also able to aminoacylate tRNA(Sec) with serine, to form the misacylated tRNA L-seryl-tRNA(Sec), which will be further converted into selenocysteinyl-tRNA(Sec).</text>
</comment>
<evidence type="ECO:0000256" key="9">
    <source>
        <dbReference type="ARBA" id="ARBA00023146"/>
    </source>
</evidence>
<keyword evidence="8 12" id="KW-0648">Protein biosynthesis</keyword>
<keyword evidence="5 12" id="KW-0436">Ligase</keyword>
<feature type="binding site" evidence="12">
    <location>
        <begin position="230"/>
        <end position="232"/>
    </location>
    <ligand>
        <name>L-serine</name>
        <dbReference type="ChEBI" id="CHEBI:33384"/>
    </ligand>
</feature>
<dbReference type="SUPFAM" id="SSF55681">
    <property type="entry name" value="Class II aaRS and biotin synthetases"/>
    <property type="match status" value="1"/>
</dbReference>
<dbReference type="Pfam" id="PF02403">
    <property type="entry name" value="Seryl_tRNA_N"/>
    <property type="match status" value="1"/>
</dbReference>
<evidence type="ECO:0000259" key="16">
    <source>
        <dbReference type="PROSITE" id="PS50862"/>
    </source>
</evidence>
<dbReference type="Pfam" id="PF00587">
    <property type="entry name" value="tRNA-synt_2b"/>
    <property type="match status" value="1"/>
</dbReference>
<feature type="binding site" evidence="12 14">
    <location>
        <begin position="261"/>
        <end position="263"/>
    </location>
    <ligand>
        <name>ATP</name>
        <dbReference type="ChEBI" id="CHEBI:30616"/>
    </ligand>
</feature>
<dbReference type="GO" id="GO:0004828">
    <property type="term" value="F:serine-tRNA ligase activity"/>
    <property type="evidence" value="ECO:0007669"/>
    <property type="project" value="UniProtKB-UniRule"/>
</dbReference>
<comment type="subunit">
    <text evidence="12">Homodimer. The tRNA molecule binds across the dimer.</text>
</comment>
<evidence type="ECO:0000256" key="13">
    <source>
        <dbReference type="PIRSR" id="PIRSR001529-1"/>
    </source>
</evidence>
<keyword evidence="15" id="KW-0175">Coiled coil</keyword>
<dbReference type="Gene3D" id="3.30.930.10">
    <property type="entry name" value="Bira Bifunctional Protein, Domain 2"/>
    <property type="match status" value="1"/>
</dbReference>
<sequence>MIDLKLLKENPDSIREALQKRGETLDFEKIIAFDKKRREMITTLQDLNRERNKLSEEIGELRRQHKEHRDLMHKAKTMSDHIKELEKKQNEIEREFAELIQWVPNIPHKSVPVGRESGANKFVRGLKEPPQFEFEVLPHWEICEALDILDMKRTPKISGSRFILYKGLGALLERALINFFLDIHTNNHNYIEIFPPVLNPTNCLYGTGQLPKLEADSYKCRDDDLYLAPTAEVPLTNMHRDEIIAEKDLPIYYTAYSPCFRREAGSYGKEVRGIKRVHQFNKVELVKYVTPERGYSEFELLLSDAEEVVKLLELPYRIMLLCTGDMTYAAAKTYDIEVYAAGVGEWLEVSSVSCYEQYQARRANIRYRKSTGSVDYVYTMNGSGLATPRTFIAIVENYQTKDGRITIPKVLRKYMGNKESIG</sequence>
<evidence type="ECO:0000256" key="1">
    <source>
        <dbReference type="ARBA" id="ARBA00004496"/>
    </source>
</evidence>
<dbReference type="GO" id="GO:0006434">
    <property type="term" value="P:seryl-tRNA aminoacylation"/>
    <property type="evidence" value="ECO:0007669"/>
    <property type="project" value="UniProtKB-UniRule"/>
</dbReference>
<feature type="binding site" evidence="12">
    <location>
        <position position="383"/>
    </location>
    <ligand>
        <name>L-serine</name>
        <dbReference type="ChEBI" id="CHEBI:33384"/>
    </ligand>
</feature>
<dbReference type="Proteomes" id="UP000051012">
    <property type="component" value="Unassembled WGS sequence"/>
</dbReference>
<comment type="pathway">
    <text evidence="2 12">Aminoacyl-tRNA biosynthesis; selenocysteinyl-tRNA(Sec) biosynthesis; L-seryl-tRNA(Sec) from L-serine and tRNA(Sec): step 1/1.</text>
</comment>
<dbReference type="PATRIC" id="fig|1703772.3.peg.600"/>
<feature type="binding site" evidence="14">
    <location>
        <begin position="277"/>
        <end position="280"/>
    </location>
    <ligand>
        <name>ATP</name>
        <dbReference type="ChEBI" id="CHEBI:30616"/>
    </ligand>
</feature>
<evidence type="ECO:0000256" key="3">
    <source>
        <dbReference type="ARBA" id="ARBA00010728"/>
    </source>
</evidence>
<dbReference type="PANTHER" id="PTHR43697:SF1">
    <property type="entry name" value="SERINE--TRNA LIGASE"/>
    <property type="match status" value="1"/>
</dbReference>
<evidence type="ECO:0000313" key="18">
    <source>
        <dbReference type="Proteomes" id="UP000051012"/>
    </source>
</evidence>
<dbReference type="PRINTS" id="PR00981">
    <property type="entry name" value="TRNASYNTHSER"/>
</dbReference>
<evidence type="ECO:0000256" key="15">
    <source>
        <dbReference type="SAM" id="Coils"/>
    </source>
</evidence>
<dbReference type="PANTHER" id="PTHR43697">
    <property type="entry name" value="SERYL-TRNA SYNTHETASE"/>
    <property type="match status" value="1"/>
</dbReference>
<comment type="caution">
    <text evidence="17">The sequence shown here is derived from an EMBL/GenBank/DDBJ whole genome shotgun (WGS) entry which is preliminary data.</text>
</comment>
<evidence type="ECO:0000256" key="12">
    <source>
        <dbReference type="HAMAP-Rule" id="MF_00176"/>
    </source>
</evidence>
<keyword evidence="9 12" id="KW-0030">Aminoacyl-tRNA synthetase</keyword>
<comment type="catalytic activity">
    <reaction evidence="10 12">
        <text>tRNA(Sec) + L-serine + ATP = L-seryl-tRNA(Sec) + AMP + diphosphate + H(+)</text>
        <dbReference type="Rhea" id="RHEA:42580"/>
        <dbReference type="Rhea" id="RHEA-COMP:9742"/>
        <dbReference type="Rhea" id="RHEA-COMP:10128"/>
        <dbReference type="ChEBI" id="CHEBI:15378"/>
        <dbReference type="ChEBI" id="CHEBI:30616"/>
        <dbReference type="ChEBI" id="CHEBI:33019"/>
        <dbReference type="ChEBI" id="CHEBI:33384"/>
        <dbReference type="ChEBI" id="CHEBI:78442"/>
        <dbReference type="ChEBI" id="CHEBI:78533"/>
        <dbReference type="ChEBI" id="CHEBI:456215"/>
        <dbReference type="EC" id="6.1.1.11"/>
    </reaction>
</comment>
<accession>A0A0S7YI39</accession>
<dbReference type="InterPro" id="IPR002314">
    <property type="entry name" value="aa-tRNA-synt_IIb"/>
</dbReference>
<feature type="binding site" evidence="12">
    <location>
        <position position="277"/>
    </location>
    <ligand>
        <name>ATP</name>
        <dbReference type="ChEBI" id="CHEBI:30616"/>
    </ligand>
</feature>
<dbReference type="EMBL" id="LJNI01000013">
    <property type="protein sequence ID" value="KPJ74147.1"/>
    <property type="molecule type" value="Genomic_DNA"/>
</dbReference>
<keyword evidence="7 12" id="KW-0067">ATP-binding</keyword>
<evidence type="ECO:0000256" key="5">
    <source>
        <dbReference type="ARBA" id="ARBA00022598"/>
    </source>
</evidence>
<proteinExistence type="inferred from homology"/>
<dbReference type="InterPro" id="IPR010978">
    <property type="entry name" value="tRNA-bd_arm"/>
</dbReference>
<comment type="domain">
    <text evidence="12">Consists of two distinct domains, a catalytic core and a N-terminal extension that is involved in tRNA binding.</text>
</comment>
<gene>
    <name evidence="12" type="primary">serS</name>
    <name evidence="17" type="ORF">AMJ52_01685</name>
</gene>
<evidence type="ECO:0000313" key="17">
    <source>
        <dbReference type="EMBL" id="KPJ74147.1"/>
    </source>
</evidence>
<dbReference type="CDD" id="cd00770">
    <property type="entry name" value="SerRS_core"/>
    <property type="match status" value="1"/>
</dbReference>
<dbReference type="NCBIfam" id="TIGR00414">
    <property type="entry name" value="serS"/>
    <property type="match status" value="1"/>
</dbReference>
<dbReference type="UniPathway" id="UPA00906">
    <property type="reaction ID" value="UER00895"/>
</dbReference>
<evidence type="ECO:0000256" key="7">
    <source>
        <dbReference type="ARBA" id="ARBA00022840"/>
    </source>
</evidence>
<dbReference type="HAMAP" id="MF_00176">
    <property type="entry name" value="Ser_tRNA_synth_type1"/>
    <property type="match status" value="1"/>
</dbReference>
<name>A0A0S7YI39_UNCT6</name>
<comment type="catalytic activity">
    <reaction evidence="11 12">
        <text>tRNA(Ser) + L-serine + ATP = L-seryl-tRNA(Ser) + AMP + diphosphate + H(+)</text>
        <dbReference type="Rhea" id="RHEA:12292"/>
        <dbReference type="Rhea" id="RHEA-COMP:9669"/>
        <dbReference type="Rhea" id="RHEA-COMP:9703"/>
        <dbReference type="ChEBI" id="CHEBI:15378"/>
        <dbReference type="ChEBI" id="CHEBI:30616"/>
        <dbReference type="ChEBI" id="CHEBI:33019"/>
        <dbReference type="ChEBI" id="CHEBI:33384"/>
        <dbReference type="ChEBI" id="CHEBI:78442"/>
        <dbReference type="ChEBI" id="CHEBI:78533"/>
        <dbReference type="ChEBI" id="CHEBI:456215"/>
        <dbReference type="EC" id="6.1.1.11"/>
    </reaction>
</comment>
<dbReference type="InterPro" id="IPR045864">
    <property type="entry name" value="aa-tRNA-synth_II/BPL/LPL"/>
</dbReference>
<dbReference type="InterPro" id="IPR002317">
    <property type="entry name" value="Ser-tRNA-ligase_type_1"/>
</dbReference>
<dbReference type="InterPro" id="IPR033729">
    <property type="entry name" value="SerRS_core"/>
</dbReference>
<feature type="binding site" evidence="12 13">
    <location>
        <position position="284"/>
    </location>
    <ligand>
        <name>L-serine</name>
        <dbReference type="ChEBI" id="CHEBI:33384"/>
    </ligand>
</feature>
<dbReference type="EC" id="6.1.1.11" evidence="12"/>
<reference evidence="17 18" key="1">
    <citation type="journal article" date="2015" name="Microbiome">
        <title>Genomic resolution of linkages in carbon, nitrogen, and sulfur cycling among widespread estuary sediment bacteria.</title>
        <authorList>
            <person name="Baker B.J."/>
            <person name="Lazar C.S."/>
            <person name="Teske A.P."/>
            <person name="Dick G.J."/>
        </authorList>
    </citation>
    <scope>NUCLEOTIDE SEQUENCE [LARGE SCALE GENOMIC DNA]</scope>
    <source>
        <strain evidence="17">DG_78</strain>
    </source>
</reference>
<feature type="binding site" evidence="13">
    <location>
        <position position="381"/>
    </location>
    <ligand>
        <name>L-serine</name>
        <dbReference type="ChEBI" id="CHEBI:33384"/>
    </ligand>
</feature>
<keyword evidence="4 12" id="KW-0963">Cytoplasm</keyword>
<dbReference type="GO" id="GO:0005524">
    <property type="term" value="F:ATP binding"/>
    <property type="evidence" value="ECO:0007669"/>
    <property type="project" value="UniProtKB-UniRule"/>
</dbReference>
<dbReference type="Gene3D" id="1.10.287.40">
    <property type="entry name" value="Serine-tRNA synthetase, tRNA binding domain"/>
    <property type="match status" value="1"/>
</dbReference>
<evidence type="ECO:0000256" key="10">
    <source>
        <dbReference type="ARBA" id="ARBA00047929"/>
    </source>
</evidence>
<dbReference type="InterPro" id="IPR006195">
    <property type="entry name" value="aa-tRNA-synth_II"/>
</dbReference>
<dbReference type="InterPro" id="IPR042103">
    <property type="entry name" value="SerRS_1_N_sf"/>
</dbReference>
<feature type="binding site" evidence="12 14">
    <location>
        <begin position="348"/>
        <end position="351"/>
    </location>
    <ligand>
        <name>ATP</name>
        <dbReference type="ChEBI" id="CHEBI:30616"/>
    </ligand>
</feature>
<dbReference type="AlphaFoldDB" id="A0A0S7YI39"/>
<dbReference type="SUPFAM" id="SSF46589">
    <property type="entry name" value="tRNA-binding arm"/>
    <property type="match status" value="1"/>
</dbReference>
<evidence type="ECO:0000256" key="8">
    <source>
        <dbReference type="ARBA" id="ARBA00022917"/>
    </source>
</evidence>
<feature type="binding site" evidence="13">
    <location>
        <position position="230"/>
    </location>
    <ligand>
        <name>L-serine</name>
        <dbReference type="ChEBI" id="CHEBI:33384"/>
    </ligand>
</feature>
<dbReference type="GO" id="GO:0005737">
    <property type="term" value="C:cytoplasm"/>
    <property type="evidence" value="ECO:0007669"/>
    <property type="project" value="UniProtKB-SubCell"/>
</dbReference>
<organism evidence="17 18">
    <name type="scientific">candidate division TA06 bacterium DG_78</name>
    <dbReference type="NCBI Taxonomy" id="1703772"/>
    <lineage>
        <taxon>Bacteria</taxon>
        <taxon>Bacteria division TA06</taxon>
    </lineage>
</organism>
<keyword evidence="6 12" id="KW-0547">Nucleotide-binding</keyword>
<feature type="coiled-coil region" evidence="15">
    <location>
        <begin position="37"/>
        <end position="102"/>
    </location>
</feature>
<evidence type="ECO:0000256" key="14">
    <source>
        <dbReference type="PIRSR" id="PIRSR001529-2"/>
    </source>
</evidence>
<dbReference type="InterPro" id="IPR015866">
    <property type="entry name" value="Ser-tRNA-synth_1_N"/>
</dbReference>
<comment type="subcellular location">
    <subcellularLocation>
        <location evidence="1 12">Cytoplasm</location>
    </subcellularLocation>
</comment>
<evidence type="ECO:0000256" key="2">
    <source>
        <dbReference type="ARBA" id="ARBA00005045"/>
    </source>
</evidence>